<sequence length="47" mass="5268">MDTNCADNGVFAIENLNNLDVLLKKSKNRDFIIHTYPVNYEGLSGLP</sequence>
<dbReference type="InterPro" id="IPR037175">
    <property type="entry name" value="KFase_sf"/>
</dbReference>
<proteinExistence type="predicted"/>
<organism evidence="1">
    <name type="scientific">uncultured Sporomusa sp</name>
    <dbReference type="NCBI Taxonomy" id="307249"/>
    <lineage>
        <taxon>Bacteria</taxon>
        <taxon>Bacillati</taxon>
        <taxon>Bacillota</taxon>
        <taxon>Negativicutes</taxon>
        <taxon>Selenomonadales</taxon>
        <taxon>Sporomusaceae</taxon>
        <taxon>Sporomusa</taxon>
        <taxon>environmental samples</taxon>
    </lineage>
</organism>
<protein>
    <submittedName>
        <fullName evidence="1">Putative cyclase</fullName>
    </submittedName>
</protein>
<dbReference type="EMBL" id="FMJE01000002">
    <property type="protein sequence ID" value="SCM79125.1"/>
    <property type="molecule type" value="Genomic_DNA"/>
</dbReference>
<dbReference type="AlphaFoldDB" id="A0A212LNK2"/>
<dbReference type="SUPFAM" id="SSF102198">
    <property type="entry name" value="Putative cyclase"/>
    <property type="match status" value="1"/>
</dbReference>
<name>A0A212LNK2_9FIRM</name>
<dbReference type="GO" id="GO:0004061">
    <property type="term" value="F:arylformamidase activity"/>
    <property type="evidence" value="ECO:0007669"/>
    <property type="project" value="InterPro"/>
</dbReference>
<accession>A0A212LNK2</accession>
<reference evidence="1" key="1">
    <citation type="submission" date="2016-08" db="EMBL/GenBank/DDBJ databases">
        <authorList>
            <person name="Seilhamer J.J."/>
        </authorList>
    </citation>
    <scope>NUCLEOTIDE SEQUENCE</scope>
    <source>
        <strain evidence="1">86</strain>
    </source>
</reference>
<gene>
    <name evidence="1" type="ORF">KL86SPO_20411</name>
</gene>
<dbReference type="GO" id="GO:0019441">
    <property type="term" value="P:L-tryptophan catabolic process to kynurenine"/>
    <property type="evidence" value="ECO:0007669"/>
    <property type="project" value="InterPro"/>
</dbReference>
<evidence type="ECO:0000313" key="1">
    <source>
        <dbReference type="EMBL" id="SCM79125.1"/>
    </source>
</evidence>